<dbReference type="PANTHER" id="PTHR31354:SF2">
    <property type="entry name" value="OS01G0793500 PROTEIN"/>
    <property type="match status" value="1"/>
</dbReference>
<dbReference type="EMBL" id="CAXAMN010028805">
    <property type="protein sequence ID" value="CAK9117729.1"/>
    <property type="molecule type" value="Genomic_DNA"/>
</dbReference>
<evidence type="ECO:0000313" key="1">
    <source>
        <dbReference type="EMBL" id="CAK9117729.1"/>
    </source>
</evidence>
<name>A0ABP0SZ61_9DINO</name>
<proteinExistence type="predicted"/>
<dbReference type="Proteomes" id="UP001642484">
    <property type="component" value="Unassembled WGS sequence"/>
</dbReference>
<evidence type="ECO:0000313" key="2">
    <source>
        <dbReference type="Proteomes" id="UP001642484"/>
    </source>
</evidence>
<sequence>MSNAGLEGGDAAKLTERLVLRLLAFAVDVLPEFVTELYADDLAEAGGFNRKRLKNIRESYVTAIDLKAKRELTLTEKLIKDELAFQAEHGEKMLTEAQTWDVDNLGVRIFLFHESGLATMRSLLETALLFTPLHTKGVAPLAAKRNVDFLKKYMGIDIKTKRVDHGELVLNESDIHSGDFLGVIRMDGLDPMLAFGMGSHTGHTAVALWEEGQLYVAESTVNSSYWYAFGR</sequence>
<reference evidence="1 2" key="1">
    <citation type="submission" date="2024-02" db="EMBL/GenBank/DDBJ databases">
        <authorList>
            <person name="Chen Y."/>
            <person name="Shah S."/>
            <person name="Dougan E. K."/>
            <person name="Thang M."/>
            <person name="Chan C."/>
        </authorList>
    </citation>
    <scope>NUCLEOTIDE SEQUENCE [LARGE SCALE GENOMIC DNA]</scope>
</reference>
<comment type="caution">
    <text evidence="1">The sequence shown here is derived from an EMBL/GenBank/DDBJ whole genome shotgun (WGS) entry which is preliminary data.</text>
</comment>
<organism evidence="1 2">
    <name type="scientific">Durusdinium trenchii</name>
    <dbReference type="NCBI Taxonomy" id="1381693"/>
    <lineage>
        <taxon>Eukaryota</taxon>
        <taxon>Sar</taxon>
        <taxon>Alveolata</taxon>
        <taxon>Dinophyceae</taxon>
        <taxon>Suessiales</taxon>
        <taxon>Symbiodiniaceae</taxon>
        <taxon>Durusdinium</taxon>
    </lineage>
</organism>
<dbReference type="PANTHER" id="PTHR31354">
    <property type="entry name" value="OS01G0793500 PROTEIN"/>
    <property type="match status" value="1"/>
</dbReference>
<accession>A0ABP0SZ61</accession>
<protein>
    <submittedName>
        <fullName evidence="1">Uncharacterized protein</fullName>
    </submittedName>
</protein>
<gene>
    <name evidence="1" type="ORF">CCMP2556_LOCUS54988</name>
</gene>
<keyword evidence="2" id="KW-1185">Reference proteome</keyword>